<dbReference type="OrthoDB" id="9778547at2"/>
<dbReference type="PANTHER" id="PTHR42711">
    <property type="entry name" value="ABC TRANSPORTER ATP-BINDING PROTEIN"/>
    <property type="match status" value="1"/>
</dbReference>
<dbReference type="STRING" id="1276246.SCULI_v1c06210"/>
<keyword evidence="5" id="KW-1133">Transmembrane helix</keyword>
<gene>
    <name evidence="7" type="ORF">SCULI_v1c06210</name>
</gene>
<keyword evidence="8" id="KW-1185">Reference proteome</keyword>
<name>W6A7K0_9MOLU</name>
<keyword evidence="2" id="KW-0813">Transport</keyword>
<feature type="domain" description="ABC transporter" evidence="6">
    <location>
        <begin position="15"/>
        <end position="253"/>
    </location>
</feature>
<dbReference type="InterPro" id="IPR003593">
    <property type="entry name" value="AAA+_ATPase"/>
</dbReference>
<dbReference type="GO" id="GO:0016887">
    <property type="term" value="F:ATP hydrolysis activity"/>
    <property type="evidence" value="ECO:0007669"/>
    <property type="project" value="InterPro"/>
</dbReference>
<dbReference type="AlphaFoldDB" id="W6A7K0"/>
<reference evidence="7 8" key="1">
    <citation type="journal article" date="2014" name="Genome Biol. Evol.">
        <title>Molecular evolution of the substrate utilization strategies and putative virulence factors in mosquito-associated Spiroplasma species.</title>
        <authorList>
            <person name="Chang T.H."/>
            <person name="Lo W.S."/>
            <person name="Ku C."/>
            <person name="Chen L.L."/>
            <person name="Kuo C.H."/>
        </authorList>
    </citation>
    <scope>NUCLEOTIDE SEQUENCE [LARGE SCALE GENOMIC DNA]</scope>
    <source>
        <strain evidence="7">AES-1</strain>
    </source>
</reference>
<dbReference type="PROSITE" id="PS50893">
    <property type="entry name" value="ABC_TRANSPORTER_2"/>
    <property type="match status" value="1"/>
</dbReference>
<evidence type="ECO:0000256" key="5">
    <source>
        <dbReference type="SAM" id="Phobius"/>
    </source>
</evidence>
<keyword evidence="3" id="KW-0547">Nucleotide-binding</keyword>
<feature type="transmembrane region" description="Helical" evidence="5">
    <location>
        <begin position="404"/>
        <end position="427"/>
    </location>
</feature>
<dbReference type="InterPro" id="IPR027417">
    <property type="entry name" value="P-loop_NTPase"/>
</dbReference>
<dbReference type="InterPro" id="IPR003439">
    <property type="entry name" value="ABC_transporter-like_ATP-bd"/>
</dbReference>
<proteinExistence type="inferred from homology"/>
<dbReference type="SMART" id="SM00382">
    <property type="entry name" value="AAA"/>
    <property type="match status" value="1"/>
</dbReference>
<dbReference type="RefSeq" id="WP_084656572.1">
    <property type="nucleotide sequence ID" value="NZ_CP006681.1"/>
</dbReference>
<evidence type="ECO:0000256" key="1">
    <source>
        <dbReference type="ARBA" id="ARBA00005417"/>
    </source>
</evidence>
<dbReference type="GO" id="GO:0005524">
    <property type="term" value="F:ATP binding"/>
    <property type="evidence" value="ECO:0007669"/>
    <property type="project" value="UniProtKB-KW"/>
</dbReference>
<evidence type="ECO:0000313" key="7">
    <source>
        <dbReference type="EMBL" id="AHI52962.1"/>
    </source>
</evidence>
<dbReference type="eggNOG" id="COG1131">
    <property type="taxonomic scope" value="Bacteria"/>
</dbReference>
<evidence type="ECO:0000256" key="4">
    <source>
        <dbReference type="ARBA" id="ARBA00022840"/>
    </source>
</evidence>
<dbReference type="KEGG" id="scq:SCULI_v1c06210"/>
<keyword evidence="4" id="KW-0067">ATP-binding</keyword>
<feature type="transmembrane region" description="Helical" evidence="5">
    <location>
        <begin position="578"/>
        <end position="599"/>
    </location>
</feature>
<feature type="transmembrane region" description="Helical" evidence="5">
    <location>
        <begin position="501"/>
        <end position="522"/>
    </location>
</feature>
<evidence type="ECO:0000256" key="2">
    <source>
        <dbReference type="ARBA" id="ARBA00022448"/>
    </source>
</evidence>
<keyword evidence="5" id="KW-0812">Transmembrane</keyword>
<dbReference type="SUPFAM" id="SSF52540">
    <property type="entry name" value="P-loop containing nucleoside triphosphate hydrolases"/>
    <property type="match status" value="1"/>
</dbReference>
<organism evidence="7 8">
    <name type="scientific">Spiroplasma culicicola AES-1</name>
    <dbReference type="NCBI Taxonomy" id="1276246"/>
    <lineage>
        <taxon>Bacteria</taxon>
        <taxon>Bacillati</taxon>
        <taxon>Mycoplasmatota</taxon>
        <taxon>Mollicutes</taxon>
        <taxon>Entomoplasmatales</taxon>
        <taxon>Spiroplasmataceae</taxon>
        <taxon>Spiroplasma</taxon>
    </lineage>
</organism>
<dbReference type="GO" id="GO:0140359">
    <property type="term" value="F:ABC-type transporter activity"/>
    <property type="evidence" value="ECO:0007669"/>
    <property type="project" value="InterPro"/>
</dbReference>
<dbReference type="InterPro" id="IPR050763">
    <property type="entry name" value="ABC_transporter_ATP-binding"/>
</dbReference>
<dbReference type="HOGENOM" id="CLU_450481_0_0_14"/>
<dbReference type="EMBL" id="CP006681">
    <property type="protein sequence ID" value="AHI52962.1"/>
    <property type="molecule type" value="Genomic_DNA"/>
</dbReference>
<dbReference type="Pfam" id="PF00005">
    <property type="entry name" value="ABC_tran"/>
    <property type="match status" value="1"/>
</dbReference>
<feature type="transmembrane region" description="Helical" evidence="5">
    <location>
        <begin position="529"/>
        <end position="548"/>
    </location>
</feature>
<evidence type="ECO:0000256" key="3">
    <source>
        <dbReference type="ARBA" id="ARBA00022741"/>
    </source>
</evidence>
<feature type="transmembrane region" description="Helical" evidence="5">
    <location>
        <begin position="359"/>
        <end position="384"/>
    </location>
</feature>
<dbReference type="PANTHER" id="PTHR42711:SF5">
    <property type="entry name" value="ABC TRANSPORTER ATP-BINDING PROTEIN NATA"/>
    <property type="match status" value="1"/>
</dbReference>
<dbReference type="GO" id="GO:0005886">
    <property type="term" value="C:plasma membrane"/>
    <property type="evidence" value="ECO:0007669"/>
    <property type="project" value="UniProtKB-SubCell"/>
</dbReference>
<evidence type="ECO:0000313" key="8">
    <source>
        <dbReference type="Proteomes" id="UP000019267"/>
    </source>
</evidence>
<comment type="similarity">
    <text evidence="1">Belongs to the ABC transporter superfamily.</text>
</comment>
<sequence length="606" mass="68858">MKNLSKNIKQKPDAISIVDLNKQFKSGYGIKDINFLVKRGAVFGYLGPNGAGKSTTIRTIMGFIKPNSGQSNVFIKTKNEANIEEIISYDSWTDSNKIQKTIGYVPGEIAFPENMTGIELLKMVFKLRNMSDWEDVKKYIYYWEFDPSLKIKKMSKGMKQKLALCIAWMHNPDIIILDEPTTGLDPLMQEKFANLVKESKKQGKAIILSSHIFSEIERTCDYVSIVKRGEIISTINIEDIQYNDEKTYEIKFKDEVPKEILNSKNWTINSNENNVVFLVVKNEQINELLTLVSKFKIEFLKEHPLDLEQYFMKYYQNEIKKDVIDNIEKHNEKQKEIKGNSKVIFEIVKRSYKSMIMMWSFLTAITLIMIVAMLVTMKVNGYFIPSPDPNTGFILPVEDHVNGIVQQIIGDMLFGSIGYVLMIIFVLMNATKIVASEIETGTMVNLLTTNLTRKSVILTKMLTFISLIFTAILAQFVVTLITLQAVGQLQYVSLDLLAIKAFGAFLLLFFTAAIAFIFSTYFNRGAQSLGVSGAIVIISWVFQIASGFDALDWMKYFSINSLLDLGNLTDLNKLSVYLGQYIFMSLAGIGIFIGSYFVFTKKDLPL</sequence>
<dbReference type="CDD" id="cd03230">
    <property type="entry name" value="ABC_DR_subfamily_A"/>
    <property type="match status" value="1"/>
</dbReference>
<dbReference type="Gene3D" id="3.40.50.300">
    <property type="entry name" value="P-loop containing nucleotide triphosphate hydrolases"/>
    <property type="match status" value="1"/>
</dbReference>
<dbReference type="InterPro" id="IPR017871">
    <property type="entry name" value="ABC_transporter-like_CS"/>
</dbReference>
<protein>
    <recommendedName>
        <fullName evidence="6">ABC transporter domain-containing protein</fullName>
    </recommendedName>
</protein>
<accession>W6A7K0</accession>
<dbReference type="Proteomes" id="UP000019267">
    <property type="component" value="Chromosome"/>
</dbReference>
<dbReference type="PROSITE" id="PS00211">
    <property type="entry name" value="ABC_TRANSPORTER_1"/>
    <property type="match status" value="1"/>
</dbReference>
<keyword evidence="5" id="KW-0472">Membrane</keyword>
<feature type="transmembrane region" description="Helical" evidence="5">
    <location>
        <begin position="461"/>
        <end position="481"/>
    </location>
</feature>
<dbReference type="Pfam" id="PF12679">
    <property type="entry name" value="ABC2_membrane_2"/>
    <property type="match status" value="1"/>
</dbReference>
<dbReference type="PATRIC" id="fig|1276246.3.peg.620"/>
<evidence type="ECO:0000259" key="6">
    <source>
        <dbReference type="PROSITE" id="PS50893"/>
    </source>
</evidence>